<dbReference type="EMBL" id="BK015025">
    <property type="protein sequence ID" value="DAD87742.1"/>
    <property type="molecule type" value="Genomic_DNA"/>
</dbReference>
<name>A0A8S5MZG4_9CAUD</name>
<feature type="transmembrane region" description="Helical" evidence="1">
    <location>
        <begin position="70"/>
        <end position="91"/>
    </location>
</feature>
<accession>A0A8S5MZG4</accession>
<keyword evidence="1" id="KW-0812">Transmembrane</keyword>
<protein>
    <submittedName>
        <fullName evidence="2">Uncharacterized protein</fullName>
    </submittedName>
</protein>
<sequence>MDELMKNIVEKLNLSIDKAPEIYEGLKKQYVIYDTCNTILEILFFIVMIGFMLGVIFGQEEIISRKNLKSMGIAVITLIIIGIGILIFRNINTPDIVFLKGMMGR</sequence>
<feature type="transmembrane region" description="Helical" evidence="1">
    <location>
        <begin position="39"/>
        <end position="58"/>
    </location>
</feature>
<keyword evidence="1" id="KW-1133">Transmembrane helix</keyword>
<reference evidence="2" key="1">
    <citation type="journal article" date="2021" name="Proc. Natl. Acad. Sci. U.S.A.">
        <title>A Catalog of Tens of Thousands of Viruses from Human Metagenomes Reveals Hidden Associations with Chronic Diseases.</title>
        <authorList>
            <person name="Tisza M.J."/>
            <person name="Buck C.B."/>
        </authorList>
    </citation>
    <scope>NUCLEOTIDE SEQUENCE</scope>
    <source>
        <strain evidence="2">Ct8eQ1</strain>
    </source>
</reference>
<evidence type="ECO:0000313" key="2">
    <source>
        <dbReference type="EMBL" id="DAD87742.1"/>
    </source>
</evidence>
<evidence type="ECO:0000256" key="1">
    <source>
        <dbReference type="SAM" id="Phobius"/>
    </source>
</evidence>
<organism evidence="2">
    <name type="scientific">Siphoviridae sp. ct8eQ1</name>
    <dbReference type="NCBI Taxonomy" id="2826171"/>
    <lineage>
        <taxon>Viruses</taxon>
        <taxon>Duplodnaviria</taxon>
        <taxon>Heunggongvirae</taxon>
        <taxon>Uroviricota</taxon>
        <taxon>Caudoviricetes</taxon>
    </lineage>
</organism>
<keyword evidence="1" id="KW-0472">Membrane</keyword>
<proteinExistence type="predicted"/>